<feature type="active site" description="Proton donor/acceptor" evidence="7">
    <location>
        <position position="91"/>
    </location>
</feature>
<dbReference type="SMART" id="SM01133">
    <property type="entry name" value="DeoC"/>
    <property type="match status" value="1"/>
</dbReference>
<dbReference type="AlphaFoldDB" id="A0A1W2G847"/>
<feature type="active site" description="Proton donor/acceptor" evidence="7">
    <location>
        <position position="183"/>
    </location>
</feature>
<organism evidence="8 9">
    <name type="scientific">Reichenbachiella faecimaris</name>
    <dbReference type="NCBI Taxonomy" id="692418"/>
    <lineage>
        <taxon>Bacteria</taxon>
        <taxon>Pseudomonadati</taxon>
        <taxon>Bacteroidota</taxon>
        <taxon>Cytophagia</taxon>
        <taxon>Cytophagales</taxon>
        <taxon>Reichenbachiellaceae</taxon>
        <taxon>Reichenbachiella</taxon>
    </lineage>
</organism>
<evidence type="ECO:0000256" key="4">
    <source>
        <dbReference type="ARBA" id="ARBA00023270"/>
    </source>
</evidence>
<evidence type="ECO:0000256" key="3">
    <source>
        <dbReference type="ARBA" id="ARBA00023239"/>
    </source>
</evidence>
<dbReference type="InterPro" id="IPR002915">
    <property type="entry name" value="DeoC/FbaB/LacD_aldolase"/>
</dbReference>
<comment type="function">
    <text evidence="6 7">Catalyzes a reversible aldol reaction between acetaldehyde and D-glyceraldehyde 3-phosphate to generate 2-deoxy-D-ribose 5-phosphate.</text>
</comment>
<evidence type="ECO:0000256" key="7">
    <source>
        <dbReference type="HAMAP-Rule" id="MF_00114"/>
    </source>
</evidence>
<dbReference type="PANTHER" id="PTHR10889">
    <property type="entry name" value="DEOXYRIBOSE-PHOSPHATE ALDOLASE"/>
    <property type="match status" value="1"/>
</dbReference>
<dbReference type="GO" id="GO:0009264">
    <property type="term" value="P:deoxyribonucleotide catabolic process"/>
    <property type="evidence" value="ECO:0007669"/>
    <property type="project" value="UniProtKB-UniRule"/>
</dbReference>
<dbReference type="InterPro" id="IPR011343">
    <property type="entry name" value="DeoC"/>
</dbReference>
<keyword evidence="9" id="KW-1185">Reference proteome</keyword>
<dbReference type="InterPro" id="IPR013785">
    <property type="entry name" value="Aldolase_TIM"/>
</dbReference>
<comment type="subcellular location">
    <subcellularLocation>
        <location evidence="7">Cytoplasm</location>
    </subcellularLocation>
</comment>
<sequence length="220" mass="23922">MIAKPNSYIEHTNLRSDLIDRDIDQLIGEAKNHLFLGVCVPPFWVKKASRELKGSTIQLATVIGFPLGYQRTESKIHEMEFAISDGADELDLVMNISAFKSGMSWPKIEMAKAAKLAHEHGKLLKVIVETALLSEDELVQVSKIVSDAGVDFIKTSTGFSSRGASIRDVKIMKANISANVGIKASGGIRTLAQLQTFLEAGVERIGTSSGVSIMNEYKNG</sequence>
<dbReference type="Gene3D" id="3.20.20.70">
    <property type="entry name" value="Aldolase class I"/>
    <property type="match status" value="1"/>
</dbReference>
<dbReference type="FunFam" id="3.20.20.70:FF:000044">
    <property type="entry name" value="Deoxyribose-phosphate aldolase"/>
    <property type="match status" value="1"/>
</dbReference>
<comment type="pathway">
    <text evidence="7">Carbohydrate degradation; 2-deoxy-D-ribose 1-phosphate degradation; D-glyceraldehyde 3-phosphate and acetaldehyde from 2-deoxy-alpha-D-ribose 1-phosphate: step 2/2.</text>
</comment>
<keyword evidence="4 7" id="KW-0704">Schiff base</keyword>
<dbReference type="SUPFAM" id="SSF51569">
    <property type="entry name" value="Aldolase"/>
    <property type="match status" value="1"/>
</dbReference>
<keyword evidence="2 7" id="KW-0963">Cytoplasm</keyword>
<name>A0A1W2G847_REIFA</name>
<dbReference type="GO" id="GO:0005737">
    <property type="term" value="C:cytoplasm"/>
    <property type="evidence" value="ECO:0007669"/>
    <property type="project" value="UniProtKB-SubCell"/>
</dbReference>
<dbReference type="GO" id="GO:0016052">
    <property type="term" value="P:carbohydrate catabolic process"/>
    <property type="evidence" value="ECO:0007669"/>
    <property type="project" value="TreeGrafter"/>
</dbReference>
<dbReference type="EMBL" id="FWYF01000001">
    <property type="protein sequence ID" value="SMD32674.1"/>
    <property type="molecule type" value="Genomic_DNA"/>
</dbReference>
<reference evidence="8 9" key="1">
    <citation type="submission" date="2017-04" db="EMBL/GenBank/DDBJ databases">
        <authorList>
            <person name="Afonso C.L."/>
            <person name="Miller P.J."/>
            <person name="Scott M.A."/>
            <person name="Spackman E."/>
            <person name="Goraichik I."/>
            <person name="Dimitrov K.M."/>
            <person name="Suarez D.L."/>
            <person name="Swayne D.E."/>
        </authorList>
    </citation>
    <scope>NUCLEOTIDE SEQUENCE [LARGE SCALE GENOMIC DNA]</scope>
    <source>
        <strain evidence="8 9">DSM 26133</strain>
    </source>
</reference>
<dbReference type="STRING" id="692418.SAMN04488029_1024"/>
<dbReference type="PANTHER" id="PTHR10889:SF1">
    <property type="entry name" value="DEOXYRIBOSE-PHOSPHATE ALDOLASE"/>
    <property type="match status" value="1"/>
</dbReference>
<dbReference type="Proteomes" id="UP000192472">
    <property type="component" value="Unassembled WGS sequence"/>
</dbReference>
<proteinExistence type="inferred from homology"/>
<evidence type="ECO:0000313" key="8">
    <source>
        <dbReference type="EMBL" id="SMD32674.1"/>
    </source>
</evidence>
<comment type="similarity">
    <text evidence="1 7">Belongs to the DeoC/FbaB aldolase family. DeoC type 1 subfamily.</text>
</comment>
<dbReference type="NCBIfam" id="TIGR00126">
    <property type="entry name" value="deoC"/>
    <property type="match status" value="1"/>
</dbReference>
<gene>
    <name evidence="7" type="primary">deoC</name>
    <name evidence="8" type="ORF">SAMN04488029_1024</name>
</gene>
<dbReference type="CDD" id="cd00959">
    <property type="entry name" value="DeoC"/>
    <property type="match status" value="1"/>
</dbReference>
<keyword evidence="3 7" id="KW-0456">Lyase</keyword>
<evidence type="ECO:0000256" key="2">
    <source>
        <dbReference type="ARBA" id="ARBA00022490"/>
    </source>
</evidence>
<dbReference type="Pfam" id="PF01791">
    <property type="entry name" value="DeoC"/>
    <property type="match status" value="1"/>
</dbReference>
<dbReference type="PIRSF" id="PIRSF001357">
    <property type="entry name" value="DeoC"/>
    <property type="match status" value="1"/>
</dbReference>
<dbReference type="RefSeq" id="WP_317042055.1">
    <property type="nucleotide sequence ID" value="NZ_FWYF01000001.1"/>
</dbReference>
<dbReference type="GO" id="GO:0004139">
    <property type="term" value="F:deoxyribose-phosphate aldolase activity"/>
    <property type="evidence" value="ECO:0007669"/>
    <property type="project" value="UniProtKB-UniRule"/>
</dbReference>
<dbReference type="UniPathway" id="UPA00002">
    <property type="reaction ID" value="UER00468"/>
</dbReference>
<dbReference type="InterPro" id="IPR028581">
    <property type="entry name" value="DeoC_typeI"/>
</dbReference>
<feature type="active site" description="Schiff-base intermediate with acetaldehyde" evidence="7">
    <location>
        <position position="154"/>
    </location>
</feature>
<evidence type="ECO:0000256" key="6">
    <source>
        <dbReference type="ARBA" id="ARBA00056337"/>
    </source>
</evidence>
<comment type="catalytic activity">
    <reaction evidence="5 7">
        <text>2-deoxy-D-ribose 5-phosphate = D-glyceraldehyde 3-phosphate + acetaldehyde</text>
        <dbReference type="Rhea" id="RHEA:12821"/>
        <dbReference type="ChEBI" id="CHEBI:15343"/>
        <dbReference type="ChEBI" id="CHEBI:59776"/>
        <dbReference type="ChEBI" id="CHEBI:62877"/>
        <dbReference type="EC" id="4.1.2.4"/>
    </reaction>
</comment>
<dbReference type="GO" id="GO:0006018">
    <property type="term" value="P:2-deoxyribose 1-phosphate catabolic process"/>
    <property type="evidence" value="ECO:0007669"/>
    <property type="project" value="UniProtKB-UniRule"/>
</dbReference>
<evidence type="ECO:0000313" key="9">
    <source>
        <dbReference type="Proteomes" id="UP000192472"/>
    </source>
</evidence>
<dbReference type="HAMAP" id="MF_00114">
    <property type="entry name" value="DeoC_type1"/>
    <property type="match status" value="1"/>
</dbReference>
<protein>
    <recommendedName>
        <fullName evidence="7">Deoxyribose-phosphate aldolase</fullName>
        <shortName evidence="7">DERA</shortName>
        <ecNumber evidence="7">4.1.2.4</ecNumber>
    </recommendedName>
    <alternativeName>
        <fullName evidence="7">2-deoxy-D-ribose 5-phosphate aldolase</fullName>
    </alternativeName>
    <alternativeName>
        <fullName evidence="7">Phosphodeoxyriboaldolase</fullName>
        <shortName evidence="7">Deoxyriboaldolase</shortName>
    </alternativeName>
</protein>
<accession>A0A1W2G847</accession>
<evidence type="ECO:0000256" key="1">
    <source>
        <dbReference type="ARBA" id="ARBA00010936"/>
    </source>
</evidence>
<evidence type="ECO:0000256" key="5">
    <source>
        <dbReference type="ARBA" id="ARBA00048791"/>
    </source>
</evidence>
<dbReference type="EC" id="4.1.2.4" evidence="7"/>